<dbReference type="Gene3D" id="2.60.40.1180">
    <property type="entry name" value="Golgi alpha-mannosidase II"/>
    <property type="match status" value="1"/>
</dbReference>
<evidence type="ECO:0000256" key="2">
    <source>
        <dbReference type="ARBA" id="ARBA00022801"/>
    </source>
</evidence>
<dbReference type="PANTHER" id="PTHR10357:SF179">
    <property type="entry name" value="NEUTRAL AND BASIC AMINO ACID TRANSPORT PROTEIN RBAT"/>
    <property type="match status" value="1"/>
</dbReference>
<dbReference type="FunFam" id="3.90.400.10:FF:000002">
    <property type="entry name" value="Sucrose isomerase"/>
    <property type="match status" value="1"/>
</dbReference>
<reference evidence="5 6" key="1">
    <citation type="submission" date="2020-07" db="EMBL/GenBank/DDBJ databases">
        <title>Genomic Encyclopedia of Archaeal and Bacterial Type Strains, Phase II (KMG-II): from individual species to whole genera.</title>
        <authorList>
            <person name="Goeker M."/>
        </authorList>
    </citation>
    <scope>NUCLEOTIDE SEQUENCE [LARGE SCALE GENOMIC DNA]</scope>
    <source>
        <strain evidence="5 6">DSM 21226</strain>
    </source>
</reference>
<organism evidence="5 6">
    <name type="scientific">Sphaerotilus montanus</name>
    <dbReference type="NCBI Taxonomy" id="522889"/>
    <lineage>
        <taxon>Bacteria</taxon>
        <taxon>Pseudomonadati</taxon>
        <taxon>Pseudomonadota</taxon>
        <taxon>Betaproteobacteria</taxon>
        <taxon>Burkholderiales</taxon>
        <taxon>Sphaerotilaceae</taxon>
        <taxon>Sphaerotilus</taxon>
    </lineage>
</organism>
<dbReference type="AlphaFoldDB" id="A0A7Y9U7N0"/>
<dbReference type="InterPro" id="IPR032091">
    <property type="entry name" value="Malt_amylase-like_C"/>
</dbReference>
<evidence type="ECO:0000256" key="3">
    <source>
        <dbReference type="ARBA" id="ARBA00023295"/>
    </source>
</evidence>
<evidence type="ECO:0000259" key="4">
    <source>
        <dbReference type="SMART" id="SM00642"/>
    </source>
</evidence>
<keyword evidence="6" id="KW-1185">Reference proteome</keyword>
<gene>
    <name evidence="5" type="ORF">BDD16_002672</name>
</gene>
<dbReference type="SUPFAM" id="SSF51011">
    <property type="entry name" value="Glycosyl hydrolase domain"/>
    <property type="match status" value="1"/>
</dbReference>
<proteinExistence type="inferred from homology"/>
<evidence type="ECO:0000313" key="6">
    <source>
        <dbReference type="Proteomes" id="UP000518288"/>
    </source>
</evidence>
<sequence>MKAPNNGWWRSAVIYQIYPRSYQDSNGDGIGDLAGITRRLDHIARLGADAVWLSPIFTSPMKDFGYDVSDYNDIDPMFGTLADFRALVDRAHALGLKVIIDQVLSHSSDQHPWFKESRQSRDNPKADWYVWADAKDDGNPPNNWLSVFGGSSWQWDTRRRQYYLHNFLTSQPDLNFHNPAVQDALLASVQFWLDFGVDGYRLDAINFCFHDAELRSNPGAGMPDGSNPTVAASNPYAWQHHVYDRSRPDALGFLERLRALTDQYPDTMMVGEIGDESGMAMVAQYSSPSAEGAERLHMGYCFDLLADRHDAPYLHGVIAKFERVAAEAGGGWACWALSNHDCKRLATRWGGDHPDPALLRLAPALQLSLRGAVCLYQGEELGLPEADIAFEDLQDPYGITMWPEFKGRDGCRTPFPWDSAAPDLGFGAPASTTKPWLPVAESHRALAVDAQEADPGALLHHYRHLLQWRRTQPALVDGDLTLLPVDAQVLAFVRTHGDERLLCAFNLSTEPATLALPAGDQVDAQSTLSFDPYGVRFARLTRV</sequence>
<accession>A0A7Y9U7N0</accession>
<protein>
    <submittedName>
        <fullName evidence="5">Alpha-glucosidase</fullName>
        <ecNumber evidence="5">3.2.1.20</ecNumber>
    </submittedName>
</protein>
<dbReference type="GO" id="GO:0009313">
    <property type="term" value="P:oligosaccharide catabolic process"/>
    <property type="evidence" value="ECO:0007669"/>
    <property type="project" value="TreeGrafter"/>
</dbReference>
<comment type="similarity">
    <text evidence="1">Belongs to the glycosyl hydrolase 13 family.</text>
</comment>
<dbReference type="InterPro" id="IPR013780">
    <property type="entry name" value="Glyco_hydro_b"/>
</dbReference>
<dbReference type="InterPro" id="IPR006047">
    <property type="entry name" value="GH13_cat_dom"/>
</dbReference>
<dbReference type="RefSeq" id="WP_246332548.1">
    <property type="nucleotide sequence ID" value="NZ_JACCFH010000001.1"/>
</dbReference>
<dbReference type="SUPFAM" id="SSF51445">
    <property type="entry name" value="(Trans)glycosidases"/>
    <property type="match status" value="1"/>
</dbReference>
<keyword evidence="3 5" id="KW-0326">Glycosidase</keyword>
<dbReference type="GO" id="GO:0004556">
    <property type="term" value="F:alpha-amylase activity"/>
    <property type="evidence" value="ECO:0007669"/>
    <property type="project" value="TreeGrafter"/>
</dbReference>
<dbReference type="Gene3D" id="3.90.400.10">
    <property type="entry name" value="Oligo-1,6-glucosidase, Domain 2"/>
    <property type="match status" value="1"/>
</dbReference>
<evidence type="ECO:0000256" key="1">
    <source>
        <dbReference type="ARBA" id="ARBA00008061"/>
    </source>
</evidence>
<dbReference type="Pfam" id="PF16657">
    <property type="entry name" value="Malt_amylase_C"/>
    <property type="match status" value="1"/>
</dbReference>
<feature type="domain" description="Glycosyl hydrolase family 13 catalytic" evidence="4">
    <location>
        <begin position="16"/>
        <end position="412"/>
    </location>
</feature>
<dbReference type="Proteomes" id="UP000518288">
    <property type="component" value="Unassembled WGS sequence"/>
</dbReference>
<dbReference type="InterPro" id="IPR045857">
    <property type="entry name" value="O16G_dom_2"/>
</dbReference>
<dbReference type="EMBL" id="JACCFH010000001">
    <property type="protein sequence ID" value="NYG33686.1"/>
    <property type="molecule type" value="Genomic_DNA"/>
</dbReference>
<name>A0A7Y9U7N0_9BURK</name>
<dbReference type="GO" id="GO:0004558">
    <property type="term" value="F:alpha-1,4-glucosidase activity"/>
    <property type="evidence" value="ECO:0007669"/>
    <property type="project" value="UniProtKB-EC"/>
</dbReference>
<evidence type="ECO:0000313" key="5">
    <source>
        <dbReference type="EMBL" id="NYG33686.1"/>
    </source>
</evidence>
<dbReference type="Gene3D" id="3.20.20.80">
    <property type="entry name" value="Glycosidases"/>
    <property type="match status" value="1"/>
</dbReference>
<keyword evidence="2 5" id="KW-0378">Hydrolase</keyword>
<comment type="caution">
    <text evidence="5">The sequence shown here is derived from an EMBL/GenBank/DDBJ whole genome shotgun (WGS) entry which is preliminary data.</text>
</comment>
<dbReference type="CDD" id="cd11330">
    <property type="entry name" value="AmyAc_OligoGlu"/>
    <property type="match status" value="1"/>
</dbReference>
<dbReference type="SMART" id="SM00642">
    <property type="entry name" value="Aamy"/>
    <property type="match status" value="1"/>
</dbReference>
<dbReference type="PANTHER" id="PTHR10357">
    <property type="entry name" value="ALPHA-AMYLASE FAMILY MEMBER"/>
    <property type="match status" value="1"/>
</dbReference>
<dbReference type="EC" id="3.2.1.20" evidence="5"/>
<dbReference type="InterPro" id="IPR017853">
    <property type="entry name" value="GH"/>
</dbReference>
<dbReference type="Pfam" id="PF00128">
    <property type="entry name" value="Alpha-amylase"/>
    <property type="match status" value="1"/>
</dbReference>